<dbReference type="PANTHER" id="PTHR33112">
    <property type="entry name" value="DOMAIN PROTEIN, PUTATIVE-RELATED"/>
    <property type="match status" value="1"/>
</dbReference>
<feature type="domain" description="Heterokaryon incompatibility" evidence="2">
    <location>
        <begin position="289"/>
        <end position="442"/>
    </location>
</feature>
<dbReference type="Proteomes" id="UP001392437">
    <property type="component" value="Unassembled WGS sequence"/>
</dbReference>
<sequence>MDGAGIAKASQDEGCCSALLNYGNEESGGDGTWDDSDVTDSDDSEGNNIPEESNTSEDRDYDYSDEELSPPHYLLQEQVENQLRLLDIDSSRSEPFLCSQCQSTDLLAALDQISEAAQGAANPVIVAEHAGLDPDCALCSLFARTLLSGEVDEKGVAIRSGGPWKLSAFNKRCMLMDIRISWMFQPLEVAILYAGENAHIEHINDERVEREGFIACARTRDLRALLEGNQSTETEPLSRFVLPQYDPGLVREWLGFCDFDLDGQFSIAGMRVIDCQSCTIVNHVPGMAYFALSYVWGLANADMVEANALQLDEAKALPLPQMIPRVVSNAIQVAKEVGYRYLWVDQFCIDQSAAKEYIAEHISKMDLIYSKASLTLIAASTGGALPGVGGTPRVERMMLHLKGRVDEKTGTMEHDLTIFSTPAPVAALQQTAWYSRGWCFQESLLTPASCTSRTTRWSSKHRIFIAATRTRNRTERWTICFMNSKKHRSLIGQELGTSSLTMNRSWLRTEMTPKL</sequence>
<proteinExistence type="predicted"/>
<dbReference type="AlphaFoldDB" id="A0AAW0R3F3"/>
<name>A0AAW0R3F3_9PEZI</name>
<keyword evidence="4" id="KW-1185">Reference proteome</keyword>
<evidence type="ECO:0000259" key="2">
    <source>
        <dbReference type="Pfam" id="PF06985"/>
    </source>
</evidence>
<reference evidence="3 4" key="1">
    <citation type="submission" date="2023-01" db="EMBL/GenBank/DDBJ databases">
        <title>Analysis of 21 Apiospora genomes using comparative genomics revels a genus with tremendous synthesis potential of carbohydrate active enzymes and secondary metabolites.</title>
        <authorList>
            <person name="Sorensen T."/>
        </authorList>
    </citation>
    <scope>NUCLEOTIDE SEQUENCE [LARGE SCALE GENOMIC DNA]</scope>
    <source>
        <strain evidence="3 4">CBS 117206</strain>
    </source>
</reference>
<evidence type="ECO:0000313" key="3">
    <source>
        <dbReference type="EMBL" id="KAK8123500.1"/>
    </source>
</evidence>
<gene>
    <name evidence="3" type="ORF">PG999_003418</name>
</gene>
<feature type="region of interest" description="Disordered" evidence="1">
    <location>
        <begin position="19"/>
        <end position="67"/>
    </location>
</feature>
<evidence type="ECO:0000256" key="1">
    <source>
        <dbReference type="SAM" id="MobiDB-lite"/>
    </source>
</evidence>
<dbReference type="PANTHER" id="PTHR33112:SF1">
    <property type="entry name" value="HETEROKARYON INCOMPATIBILITY DOMAIN-CONTAINING PROTEIN"/>
    <property type="match status" value="1"/>
</dbReference>
<protein>
    <submittedName>
        <fullName evidence="3">Tol protein</fullName>
    </submittedName>
</protein>
<comment type="caution">
    <text evidence="3">The sequence shown here is derived from an EMBL/GenBank/DDBJ whole genome shotgun (WGS) entry which is preliminary data.</text>
</comment>
<evidence type="ECO:0000313" key="4">
    <source>
        <dbReference type="Proteomes" id="UP001392437"/>
    </source>
</evidence>
<organism evidence="3 4">
    <name type="scientific">Apiospora kogelbergensis</name>
    <dbReference type="NCBI Taxonomy" id="1337665"/>
    <lineage>
        <taxon>Eukaryota</taxon>
        <taxon>Fungi</taxon>
        <taxon>Dikarya</taxon>
        <taxon>Ascomycota</taxon>
        <taxon>Pezizomycotina</taxon>
        <taxon>Sordariomycetes</taxon>
        <taxon>Xylariomycetidae</taxon>
        <taxon>Amphisphaeriales</taxon>
        <taxon>Apiosporaceae</taxon>
        <taxon>Apiospora</taxon>
    </lineage>
</organism>
<feature type="compositionally biased region" description="Acidic residues" evidence="1">
    <location>
        <begin position="32"/>
        <end position="45"/>
    </location>
</feature>
<dbReference type="InterPro" id="IPR010730">
    <property type="entry name" value="HET"/>
</dbReference>
<dbReference type="Pfam" id="PF06985">
    <property type="entry name" value="HET"/>
    <property type="match status" value="1"/>
</dbReference>
<dbReference type="EMBL" id="JAQQWP010000003">
    <property type="protein sequence ID" value="KAK8123500.1"/>
    <property type="molecule type" value="Genomic_DNA"/>
</dbReference>
<accession>A0AAW0R3F3</accession>